<protein>
    <submittedName>
        <fullName evidence="12">Uncharacterized protein</fullName>
    </submittedName>
</protein>
<gene>
    <name evidence="12" type="ORF">EVG20_g6898</name>
</gene>
<name>A0A4Y9YJ68_9AGAM</name>
<feature type="transmembrane region" description="Helical" evidence="11">
    <location>
        <begin position="6"/>
        <end position="24"/>
    </location>
</feature>
<evidence type="ECO:0000256" key="10">
    <source>
        <dbReference type="SAM" id="MobiDB-lite"/>
    </source>
</evidence>
<evidence type="ECO:0000313" key="13">
    <source>
        <dbReference type="Proteomes" id="UP000298327"/>
    </source>
</evidence>
<keyword evidence="3" id="KW-0589">Pheromone response</keyword>
<feature type="transmembrane region" description="Helical" evidence="11">
    <location>
        <begin position="150"/>
        <end position="181"/>
    </location>
</feature>
<feature type="compositionally biased region" description="Pro residues" evidence="10">
    <location>
        <begin position="377"/>
        <end position="391"/>
    </location>
</feature>
<dbReference type="PRINTS" id="PR00900">
    <property type="entry name" value="PHEROMONEAR"/>
</dbReference>
<dbReference type="InterPro" id="IPR001546">
    <property type="entry name" value="GPCR_Pheromne_A_rcpt"/>
</dbReference>
<feature type="region of interest" description="Disordered" evidence="10">
    <location>
        <begin position="356"/>
        <end position="396"/>
    </location>
</feature>
<comment type="similarity">
    <text evidence="2">Belongs to the G-protein coupled receptor 4 family.</text>
</comment>
<evidence type="ECO:0000256" key="8">
    <source>
        <dbReference type="ARBA" id="ARBA00023170"/>
    </source>
</evidence>
<keyword evidence="6" id="KW-0297">G-protein coupled receptor</keyword>
<comment type="subcellular location">
    <subcellularLocation>
        <location evidence="1">Membrane</location>
        <topology evidence="1">Multi-pass membrane protein</topology>
    </subcellularLocation>
</comment>
<dbReference type="Proteomes" id="UP000298327">
    <property type="component" value="Unassembled WGS sequence"/>
</dbReference>
<feature type="transmembrane region" description="Helical" evidence="11">
    <location>
        <begin position="31"/>
        <end position="52"/>
    </location>
</feature>
<keyword evidence="7 11" id="KW-0472">Membrane</keyword>
<dbReference type="PANTHER" id="PTHR28097">
    <property type="entry name" value="PHEROMONE A FACTOR RECEPTOR"/>
    <property type="match status" value="1"/>
</dbReference>
<evidence type="ECO:0000256" key="4">
    <source>
        <dbReference type="ARBA" id="ARBA00022692"/>
    </source>
</evidence>
<evidence type="ECO:0000256" key="9">
    <source>
        <dbReference type="ARBA" id="ARBA00023224"/>
    </source>
</evidence>
<dbReference type="GO" id="GO:0005886">
    <property type="term" value="C:plasma membrane"/>
    <property type="evidence" value="ECO:0007669"/>
    <property type="project" value="TreeGrafter"/>
</dbReference>
<sequence>MHAELPVGAFLAAVAVLIPIPWHWRARNVPTLSIIAWLFVSNFIYGINTSIWAGNARILVPVWCDIVTKIQIGSNIALPAACFCLCVHLERIASVRQAHTTRTSKTRQMIFDLSMCWLLPILYMILHYIVQGHRFDIVEDFGCRPTVYVSIASLFIVFIPPLALTVATLILGGVALAHFFRRRLSFARHLQQSNSALTTARYFRLMVMALVEMFWTLVVSSLNVWFTCRGGLRPWISWDNVHVGFSQIGQFPTVLIPKDDLRWTFALWWTIPISAFIFSAFFAFGEDAMREYCACFAWVRLHVFRMQPPLNSTGSLPSYNAAIPPRFPNKTFSSMGSTLSIFSEEPKVIAFPLTSSPSTKEALPPFPQTSSSTSSLPPTPNKPLPATPVPSTPSDRLSFMSVAETHLATPPHTPLSQRPFSYPIILLAPAPPGRHRSRTSSVRLTVYSSSQVEMGEAV</sequence>
<keyword evidence="4 11" id="KW-0812">Transmembrane</keyword>
<feature type="transmembrane region" description="Helical" evidence="11">
    <location>
        <begin position="110"/>
        <end position="130"/>
    </location>
</feature>
<evidence type="ECO:0000256" key="7">
    <source>
        <dbReference type="ARBA" id="ARBA00023136"/>
    </source>
</evidence>
<dbReference type="PRINTS" id="PR00899">
    <property type="entry name" value="GPCRSTE3"/>
</dbReference>
<dbReference type="CDD" id="cd14966">
    <property type="entry name" value="7tmD_STE3"/>
    <property type="match status" value="1"/>
</dbReference>
<organism evidence="12 13">
    <name type="scientific">Dentipellis fragilis</name>
    <dbReference type="NCBI Taxonomy" id="205917"/>
    <lineage>
        <taxon>Eukaryota</taxon>
        <taxon>Fungi</taxon>
        <taxon>Dikarya</taxon>
        <taxon>Basidiomycota</taxon>
        <taxon>Agaricomycotina</taxon>
        <taxon>Agaricomycetes</taxon>
        <taxon>Russulales</taxon>
        <taxon>Hericiaceae</taxon>
        <taxon>Dentipellis</taxon>
    </lineage>
</organism>
<keyword evidence="9" id="KW-0807">Transducer</keyword>
<dbReference type="OrthoDB" id="2874149at2759"/>
<evidence type="ECO:0000256" key="3">
    <source>
        <dbReference type="ARBA" id="ARBA00022507"/>
    </source>
</evidence>
<comment type="caution">
    <text evidence="12">The sequence shown here is derived from an EMBL/GenBank/DDBJ whole genome shotgun (WGS) entry which is preliminary data.</text>
</comment>
<proteinExistence type="inferred from homology"/>
<evidence type="ECO:0000256" key="6">
    <source>
        <dbReference type="ARBA" id="ARBA00023040"/>
    </source>
</evidence>
<evidence type="ECO:0000256" key="2">
    <source>
        <dbReference type="ARBA" id="ARBA00011085"/>
    </source>
</evidence>
<keyword evidence="5 11" id="KW-1133">Transmembrane helix</keyword>
<dbReference type="GO" id="GO:0004933">
    <property type="term" value="F:mating-type a-factor pheromone receptor activity"/>
    <property type="evidence" value="ECO:0007669"/>
    <property type="project" value="InterPro"/>
</dbReference>
<reference evidence="12 13" key="1">
    <citation type="submission" date="2019-02" db="EMBL/GenBank/DDBJ databases">
        <title>Genome sequencing of the rare red list fungi Dentipellis fragilis.</title>
        <authorList>
            <person name="Buettner E."/>
            <person name="Kellner H."/>
        </authorList>
    </citation>
    <scope>NUCLEOTIDE SEQUENCE [LARGE SCALE GENOMIC DNA]</scope>
    <source>
        <strain evidence="12 13">DSM 105465</strain>
    </source>
</reference>
<keyword evidence="8" id="KW-0675">Receptor</keyword>
<accession>A0A4Y9YJ68</accession>
<feature type="transmembrane region" description="Helical" evidence="11">
    <location>
        <begin position="202"/>
        <end position="226"/>
    </location>
</feature>
<dbReference type="GO" id="GO:0000750">
    <property type="term" value="P:pheromone-dependent signal transduction involved in conjugation with cellular fusion"/>
    <property type="evidence" value="ECO:0007669"/>
    <property type="project" value="TreeGrafter"/>
</dbReference>
<dbReference type="AlphaFoldDB" id="A0A4Y9YJ68"/>
<dbReference type="Pfam" id="PF02076">
    <property type="entry name" value="STE3"/>
    <property type="match status" value="1"/>
</dbReference>
<dbReference type="PANTHER" id="PTHR28097:SF1">
    <property type="entry name" value="PHEROMONE A FACTOR RECEPTOR"/>
    <property type="match status" value="1"/>
</dbReference>
<keyword evidence="13" id="KW-1185">Reference proteome</keyword>
<evidence type="ECO:0000256" key="1">
    <source>
        <dbReference type="ARBA" id="ARBA00004141"/>
    </source>
</evidence>
<dbReference type="InterPro" id="IPR001499">
    <property type="entry name" value="GPCR_STE3"/>
</dbReference>
<evidence type="ECO:0000256" key="11">
    <source>
        <dbReference type="SAM" id="Phobius"/>
    </source>
</evidence>
<feature type="transmembrane region" description="Helical" evidence="11">
    <location>
        <begin position="265"/>
        <end position="284"/>
    </location>
</feature>
<evidence type="ECO:0000313" key="12">
    <source>
        <dbReference type="EMBL" id="TFY61868.1"/>
    </source>
</evidence>
<evidence type="ECO:0000256" key="5">
    <source>
        <dbReference type="ARBA" id="ARBA00022989"/>
    </source>
</evidence>
<dbReference type="EMBL" id="SEOQ01000488">
    <property type="protein sequence ID" value="TFY61868.1"/>
    <property type="molecule type" value="Genomic_DNA"/>
</dbReference>